<dbReference type="EMBL" id="PISP01000006">
    <property type="protein sequence ID" value="PKD42448.1"/>
    <property type="molecule type" value="Genomic_DNA"/>
</dbReference>
<evidence type="ECO:0000256" key="1">
    <source>
        <dbReference type="SAM" id="Phobius"/>
    </source>
</evidence>
<dbReference type="RefSeq" id="WP_101074132.1">
    <property type="nucleotide sequence ID" value="NZ_PISP01000006.1"/>
</dbReference>
<name>A0A2N0VEA4_9BACT</name>
<dbReference type="Proteomes" id="UP000233398">
    <property type="component" value="Unassembled WGS sequence"/>
</dbReference>
<reference evidence="2 3" key="1">
    <citation type="submission" date="2017-11" db="EMBL/GenBank/DDBJ databases">
        <title>Rhodohalobacter 15182 sp. nov., isolated from a salt lake.</title>
        <authorList>
            <person name="Han S."/>
        </authorList>
    </citation>
    <scope>NUCLEOTIDE SEQUENCE [LARGE SCALE GENOMIC DNA]</scope>
    <source>
        <strain evidence="2 3">15182</strain>
    </source>
</reference>
<evidence type="ECO:0000313" key="3">
    <source>
        <dbReference type="Proteomes" id="UP000233398"/>
    </source>
</evidence>
<feature type="transmembrane region" description="Helical" evidence="1">
    <location>
        <begin position="6"/>
        <end position="27"/>
    </location>
</feature>
<accession>A0A2N0VEA4</accession>
<keyword evidence="3" id="KW-1185">Reference proteome</keyword>
<keyword evidence="1" id="KW-0472">Membrane</keyword>
<comment type="caution">
    <text evidence="2">The sequence shown here is derived from an EMBL/GenBank/DDBJ whole genome shotgun (WGS) entry which is preliminary data.</text>
</comment>
<keyword evidence="1" id="KW-0812">Transmembrane</keyword>
<protein>
    <submittedName>
        <fullName evidence="2">Uncharacterized protein</fullName>
    </submittedName>
</protein>
<organism evidence="2 3">
    <name type="scientific">Rhodohalobacter barkolensis</name>
    <dbReference type="NCBI Taxonomy" id="2053187"/>
    <lineage>
        <taxon>Bacteria</taxon>
        <taxon>Pseudomonadati</taxon>
        <taxon>Balneolota</taxon>
        <taxon>Balneolia</taxon>
        <taxon>Balneolales</taxon>
        <taxon>Balneolaceae</taxon>
        <taxon>Rhodohalobacter</taxon>
    </lineage>
</organism>
<dbReference type="AlphaFoldDB" id="A0A2N0VEA4"/>
<sequence length="163" mass="18330">METDLTSIIIGLASLAVFLVPIGYYQLHEKKGLKEVKKLFLKKADDLGFQTGDIEILRNHAAIGMDKNHEELLYLHENQFELIELADVVHCSIYSNHKKDLDSGDGVIQQIGIHMKLQKGLSIKLPIFEGKEGTLFGDERLITQHWIGKINSAHNELDTAIKA</sequence>
<gene>
    <name evidence="2" type="ORF">CWD77_13600</name>
</gene>
<evidence type="ECO:0000313" key="2">
    <source>
        <dbReference type="EMBL" id="PKD42448.1"/>
    </source>
</evidence>
<keyword evidence="1" id="KW-1133">Transmembrane helix</keyword>
<proteinExistence type="predicted"/>
<dbReference type="OrthoDB" id="1524706at2"/>